<sequence length="303" mass="32315">MSPTPSPTSPDAVAPPPAGRRGPLVPGVVGPPRAVPASIERPEYVGRPGPRPFTGSEVNDTETIERIRAASRVAAQALVEVGRHVAPGVTTDELDRIGHEFLLDHGAYPSTLGYRGFPKSLCTSLNEVVCHGIPDSTVLVEGDIVNVDITAYVGGVHGDTNATFTVGEVDEESALLVERTREALARGIKAVAPGRQINVVGRVIERYAARFGYGVVREYTGHGVGRAFHSGLVVPHYDAAPDHATVIETGMVFTIEPMLTLGTSEWRMWDDGWTVVTADASRTAQFEHTLLVTDDGAEILTLP</sequence>
<evidence type="ECO:0000313" key="11">
    <source>
        <dbReference type="Proteomes" id="UP000035265"/>
    </source>
</evidence>
<feature type="region of interest" description="Disordered" evidence="8">
    <location>
        <begin position="1"/>
        <end position="57"/>
    </location>
</feature>
<dbReference type="NCBIfam" id="TIGR00500">
    <property type="entry name" value="met_pdase_I"/>
    <property type="match status" value="1"/>
</dbReference>
<dbReference type="PANTHER" id="PTHR43330:SF16">
    <property type="entry name" value="METHIONINE AMINOPEPTIDASE 2"/>
    <property type="match status" value="1"/>
</dbReference>
<dbReference type="GO" id="GO:0005829">
    <property type="term" value="C:cytosol"/>
    <property type="evidence" value="ECO:0007669"/>
    <property type="project" value="TreeGrafter"/>
</dbReference>
<evidence type="ECO:0000256" key="4">
    <source>
        <dbReference type="ARBA" id="ARBA00022723"/>
    </source>
</evidence>
<dbReference type="PRINTS" id="PR00599">
    <property type="entry name" value="MAPEPTIDASE"/>
</dbReference>
<proteinExistence type="inferred from homology"/>
<keyword evidence="5 6" id="KW-0378">Hydrolase</keyword>
<comment type="caution">
    <text evidence="10">The sequence shown here is derived from an EMBL/GenBank/DDBJ whole genome shotgun (WGS) entry which is preliminary data.</text>
</comment>
<dbReference type="GO" id="GO:0006508">
    <property type="term" value="P:proteolysis"/>
    <property type="evidence" value="ECO:0007669"/>
    <property type="project" value="UniProtKB-KW"/>
</dbReference>
<reference evidence="10 11" key="1">
    <citation type="submission" date="2014-05" db="EMBL/GenBank/DDBJ databases">
        <title>Cellulosimicrobium funkei U11 genome.</title>
        <authorList>
            <person name="Hu C."/>
            <person name="Gong Y."/>
            <person name="Wan W."/>
            <person name="Jiang M."/>
        </authorList>
    </citation>
    <scope>NUCLEOTIDE SEQUENCE [LARGE SCALE GENOMIC DNA]</scope>
    <source>
        <strain evidence="10 11">U11</strain>
    </source>
</reference>
<evidence type="ECO:0000259" key="9">
    <source>
        <dbReference type="Pfam" id="PF00557"/>
    </source>
</evidence>
<protein>
    <recommendedName>
        <fullName evidence="6 7">Methionine aminopeptidase</fullName>
        <shortName evidence="6">MAP</shortName>
        <shortName evidence="6">MetAP</shortName>
        <ecNumber evidence="6 7">3.4.11.18</ecNumber>
    </recommendedName>
    <alternativeName>
        <fullName evidence="6">Peptidase M</fullName>
    </alternativeName>
</protein>
<dbReference type="STRING" id="264251.FB00_16585"/>
<dbReference type="RefSeq" id="WP_082141412.1">
    <property type="nucleotide sequence ID" value="NZ_JNBQ01000029.1"/>
</dbReference>
<feature type="binding site" evidence="6">
    <location>
        <position position="229"/>
    </location>
    <ligand>
        <name>substrate</name>
    </ligand>
</feature>
<dbReference type="GO" id="GO:0046872">
    <property type="term" value="F:metal ion binding"/>
    <property type="evidence" value="ECO:0007669"/>
    <property type="project" value="UniProtKB-UniRule"/>
</dbReference>
<dbReference type="HAMAP" id="MF_01974">
    <property type="entry name" value="MetAP_1"/>
    <property type="match status" value="1"/>
</dbReference>
<dbReference type="GO" id="GO:0004239">
    <property type="term" value="F:initiator methionyl aminopeptidase activity"/>
    <property type="evidence" value="ECO:0007669"/>
    <property type="project" value="UniProtKB-UniRule"/>
</dbReference>
<dbReference type="InterPro" id="IPR036005">
    <property type="entry name" value="Creatinase/aminopeptidase-like"/>
</dbReference>
<feature type="binding site" evidence="6">
    <location>
        <position position="222"/>
    </location>
    <ligand>
        <name>a divalent metal cation</name>
        <dbReference type="ChEBI" id="CHEBI:60240"/>
        <label>2</label>
        <note>catalytic</note>
    </ligand>
</feature>
<comment type="function">
    <text evidence="1 6">Removes the N-terminal methionine from nascent proteins. The N-terminal methionine is often cleaved when the second residue in the primary sequence is small and uncharged (Met-Ala-, Cys, Gly, Pro, Ser, Thr, or Val). Requires deformylation of the N(alpha)-formylated initiator methionine before it can be hydrolyzed.</text>
</comment>
<evidence type="ECO:0000256" key="2">
    <source>
        <dbReference type="ARBA" id="ARBA00022438"/>
    </source>
</evidence>
<gene>
    <name evidence="6" type="primary">map</name>
    <name evidence="10" type="ORF">FB00_16585</name>
</gene>
<feature type="binding site" evidence="6">
    <location>
        <position position="287"/>
    </location>
    <ligand>
        <name>a divalent metal cation</name>
        <dbReference type="ChEBI" id="CHEBI:60240"/>
        <label>2</label>
        <note>catalytic</note>
    </ligand>
</feature>
<keyword evidence="4 6" id="KW-0479">Metal-binding</keyword>
<dbReference type="SUPFAM" id="SSF55920">
    <property type="entry name" value="Creatinase/aminopeptidase"/>
    <property type="match status" value="1"/>
</dbReference>
<dbReference type="EC" id="3.4.11.18" evidence="6 7"/>
<feature type="binding site" evidence="6">
    <location>
        <position position="159"/>
    </location>
    <ligand>
        <name>a divalent metal cation</name>
        <dbReference type="ChEBI" id="CHEBI:60240"/>
        <label>1</label>
    </ligand>
</feature>
<dbReference type="Proteomes" id="UP000035265">
    <property type="component" value="Unassembled WGS sequence"/>
</dbReference>
<comment type="subunit">
    <text evidence="6">Monomer.</text>
</comment>
<dbReference type="Pfam" id="PF00557">
    <property type="entry name" value="Peptidase_M24"/>
    <property type="match status" value="1"/>
</dbReference>
<evidence type="ECO:0000256" key="7">
    <source>
        <dbReference type="RuleBase" id="RU003653"/>
    </source>
</evidence>
<feature type="domain" description="Peptidase M24" evidence="9">
    <location>
        <begin position="65"/>
        <end position="294"/>
    </location>
</feature>
<dbReference type="AlphaFoldDB" id="A0A0H2L0D9"/>
<feature type="binding site" evidence="6">
    <location>
        <position position="159"/>
    </location>
    <ligand>
        <name>a divalent metal cation</name>
        <dbReference type="ChEBI" id="CHEBI:60240"/>
        <label>2</label>
        <note>catalytic</note>
    </ligand>
</feature>
<comment type="catalytic activity">
    <reaction evidence="6 7">
        <text>Release of N-terminal amino acids, preferentially methionine, from peptides and arylamides.</text>
        <dbReference type="EC" id="3.4.11.18"/>
    </reaction>
</comment>
<accession>A0A0H2L0D9</accession>
<feature type="compositionally biased region" description="Low complexity" evidence="8">
    <location>
        <begin position="19"/>
        <end position="37"/>
    </location>
</feature>
<evidence type="ECO:0000256" key="6">
    <source>
        <dbReference type="HAMAP-Rule" id="MF_01974"/>
    </source>
</evidence>
<dbReference type="Gene3D" id="3.90.230.10">
    <property type="entry name" value="Creatinase/methionine aminopeptidase superfamily"/>
    <property type="match status" value="1"/>
</dbReference>
<dbReference type="EMBL" id="JNBQ01000029">
    <property type="protein sequence ID" value="KLN33637.1"/>
    <property type="molecule type" value="Genomic_DNA"/>
</dbReference>
<dbReference type="PANTHER" id="PTHR43330">
    <property type="entry name" value="METHIONINE AMINOPEPTIDASE"/>
    <property type="match status" value="1"/>
</dbReference>
<feature type="compositionally biased region" description="Pro residues" evidence="8">
    <location>
        <begin position="1"/>
        <end position="18"/>
    </location>
</feature>
<organism evidence="10 11">
    <name type="scientific">Cellulosimicrobium funkei</name>
    <dbReference type="NCBI Taxonomy" id="264251"/>
    <lineage>
        <taxon>Bacteria</taxon>
        <taxon>Bacillati</taxon>
        <taxon>Actinomycetota</taxon>
        <taxon>Actinomycetes</taxon>
        <taxon>Micrococcales</taxon>
        <taxon>Promicromonosporaceae</taxon>
        <taxon>Cellulosimicrobium</taxon>
    </lineage>
</organism>
<feature type="binding site" evidence="6">
    <location>
        <position position="131"/>
    </location>
    <ligand>
        <name>substrate</name>
    </ligand>
</feature>
<evidence type="ECO:0000256" key="3">
    <source>
        <dbReference type="ARBA" id="ARBA00022670"/>
    </source>
</evidence>
<comment type="similarity">
    <text evidence="6">Belongs to the peptidase M24A family. Methionine aminopeptidase type 1 subfamily.</text>
</comment>
<comment type="cofactor">
    <cofactor evidence="6">
        <name>Co(2+)</name>
        <dbReference type="ChEBI" id="CHEBI:48828"/>
    </cofactor>
    <cofactor evidence="6">
        <name>Zn(2+)</name>
        <dbReference type="ChEBI" id="CHEBI:29105"/>
    </cofactor>
    <cofactor evidence="6">
        <name>Mn(2+)</name>
        <dbReference type="ChEBI" id="CHEBI:29035"/>
    </cofactor>
    <cofactor evidence="6">
        <name>Fe(2+)</name>
        <dbReference type="ChEBI" id="CHEBI:29033"/>
    </cofactor>
    <text evidence="6">Binds 2 divalent metal cations per subunit. Has a high-affinity and a low affinity metal-binding site. The true nature of the physiological cofactor is under debate. The enzyme is active with cobalt, zinc, manganese or divalent iron ions. Most likely, methionine aminopeptidases function as mononuclear Fe(2+)-metalloproteases under physiological conditions, and the catalytically relevant metal-binding site has been assigned to the histidine-containing high-affinity site.</text>
</comment>
<dbReference type="InterPro" id="IPR002467">
    <property type="entry name" value="Pept_M24A_MAP1"/>
</dbReference>
<name>A0A0H2L0D9_9MICO</name>
<feature type="binding site" evidence="6">
    <location>
        <position position="287"/>
    </location>
    <ligand>
        <name>a divalent metal cation</name>
        <dbReference type="ChEBI" id="CHEBI:60240"/>
        <label>1</label>
    </ligand>
</feature>
<dbReference type="InterPro" id="IPR001714">
    <property type="entry name" value="Pept_M24_MAP"/>
</dbReference>
<evidence type="ECO:0000313" key="10">
    <source>
        <dbReference type="EMBL" id="KLN33637.1"/>
    </source>
</evidence>
<feature type="binding site" evidence="6">
    <location>
        <position position="256"/>
    </location>
    <ligand>
        <name>a divalent metal cation</name>
        <dbReference type="ChEBI" id="CHEBI:60240"/>
        <label>2</label>
        <note>catalytic</note>
    </ligand>
</feature>
<dbReference type="PROSITE" id="PS00680">
    <property type="entry name" value="MAP_1"/>
    <property type="match status" value="1"/>
</dbReference>
<dbReference type="GO" id="GO:0070006">
    <property type="term" value="F:metalloaminopeptidase activity"/>
    <property type="evidence" value="ECO:0007669"/>
    <property type="project" value="UniProtKB-UniRule"/>
</dbReference>
<feature type="binding site" evidence="6">
    <location>
        <position position="148"/>
    </location>
    <ligand>
        <name>a divalent metal cation</name>
        <dbReference type="ChEBI" id="CHEBI:60240"/>
        <label>1</label>
    </ligand>
</feature>
<keyword evidence="3 6" id="KW-0645">Protease</keyword>
<dbReference type="CDD" id="cd01086">
    <property type="entry name" value="MetAP1"/>
    <property type="match status" value="1"/>
</dbReference>
<keyword evidence="2 6" id="KW-0031">Aminopeptidase</keyword>
<evidence type="ECO:0000256" key="5">
    <source>
        <dbReference type="ARBA" id="ARBA00022801"/>
    </source>
</evidence>
<dbReference type="InterPro" id="IPR000994">
    <property type="entry name" value="Pept_M24"/>
</dbReference>
<dbReference type="PATRIC" id="fig|264251.5.peg.3368"/>
<evidence type="ECO:0000256" key="1">
    <source>
        <dbReference type="ARBA" id="ARBA00002521"/>
    </source>
</evidence>
<evidence type="ECO:0000256" key="8">
    <source>
        <dbReference type="SAM" id="MobiDB-lite"/>
    </source>
</evidence>
<keyword evidence="11" id="KW-1185">Reference proteome</keyword>